<gene>
    <name evidence="1" type="ORF">BO66DRAFT_369034</name>
</gene>
<dbReference type="Proteomes" id="UP000249661">
    <property type="component" value="Unassembled WGS sequence"/>
</dbReference>
<keyword evidence="2" id="KW-1185">Reference proteome</keyword>
<reference evidence="1" key="1">
    <citation type="submission" date="2018-02" db="EMBL/GenBank/DDBJ databases">
        <title>The genomes of Aspergillus section Nigri reveals drivers in fungal speciation.</title>
        <authorList>
            <consortium name="DOE Joint Genome Institute"/>
            <person name="Vesth T.C."/>
            <person name="Nybo J."/>
            <person name="Theobald S."/>
            <person name="Brandl J."/>
            <person name="Frisvad J.C."/>
            <person name="Nielsen K.F."/>
            <person name="Lyhne E.K."/>
            <person name="Kogle M.E."/>
            <person name="Kuo A."/>
            <person name="Riley R."/>
            <person name="Clum A."/>
            <person name="Nolan M."/>
            <person name="Lipzen A."/>
            <person name="Salamov A."/>
            <person name="Henrissat B."/>
            <person name="Wiebenga A."/>
            <person name="De vries R.P."/>
            <person name="Grigoriev I.V."/>
            <person name="Mortensen U.H."/>
            <person name="Andersen M.R."/>
            <person name="Baker S.E."/>
        </authorList>
    </citation>
    <scope>NUCLEOTIDE SEQUENCE</scope>
    <source>
        <strain evidence="1">CBS 121060</strain>
    </source>
</reference>
<accession>A0ACD1HF65</accession>
<evidence type="ECO:0000313" key="2">
    <source>
        <dbReference type="Proteomes" id="UP000249661"/>
    </source>
</evidence>
<protein>
    <submittedName>
        <fullName evidence="1">Uncharacterized protein</fullName>
    </submittedName>
</protein>
<dbReference type="EMBL" id="KZ824943">
    <property type="protein sequence ID" value="RAH72488.1"/>
    <property type="molecule type" value="Genomic_DNA"/>
</dbReference>
<proteinExistence type="predicted"/>
<sequence>MANIPAAIEAADAAGRIPAGISLEYLAQSRDRPAKIAIIFVCALTTLVVIARCYARIFFLKRFGMDDSLAVFTLVILSAPTRTNGSQLLYITVVVLSMVLIDLGSGRHIEYIEYVLSLSKVKETEVLDFVMHILYTTALFICRLSGLAFYHRLAARHDKLSLAIKLASIFLVLAFLTQFFLLLFHCLPVTGLWPYEWQAGASKFKCLSWGDVYSVNSGLSLVCDLIMLVLPSMLIYMLHVSRQRKFQLSLIMFPGVLVLAISCARIYLVAVGQWSSDGSWAYDPMLAVETSEIGSTLIALSIPALKSLFGSYFNHLKASSSGGATSSNKRSSRFHRGYGRTWEGHVELNSLGQAAAEAGSYHVDVQTGKGAIATPESTSLGGPRTGNDSSSEDLLSPQNAKHAGRAAGKGQVIIQETVTVIESGNANAGRSS</sequence>
<evidence type="ECO:0000313" key="1">
    <source>
        <dbReference type="EMBL" id="RAH72488.1"/>
    </source>
</evidence>
<organism evidence="1 2">
    <name type="scientific">Aspergillus aculeatinus CBS 121060</name>
    <dbReference type="NCBI Taxonomy" id="1448322"/>
    <lineage>
        <taxon>Eukaryota</taxon>
        <taxon>Fungi</taxon>
        <taxon>Dikarya</taxon>
        <taxon>Ascomycota</taxon>
        <taxon>Pezizomycotina</taxon>
        <taxon>Eurotiomycetes</taxon>
        <taxon>Eurotiomycetidae</taxon>
        <taxon>Eurotiales</taxon>
        <taxon>Aspergillaceae</taxon>
        <taxon>Aspergillus</taxon>
        <taxon>Aspergillus subgen. Circumdati</taxon>
    </lineage>
</organism>
<name>A0ACD1HF65_9EURO</name>